<evidence type="ECO:0000313" key="7">
    <source>
        <dbReference type="Proteomes" id="UP001596180"/>
    </source>
</evidence>
<feature type="domain" description="Carrier" evidence="5">
    <location>
        <begin position="83"/>
        <end position="158"/>
    </location>
</feature>
<organism evidence="6 7">
    <name type="scientific">Streptomyces chlorus</name>
    <dbReference type="NCBI Taxonomy" id="887452"/>
    <lineage>
        <taxon>Bacteria</taxon>
        <taxon>Bacillati</taxon>
        <taxon>Actinomycetota</taxon>
        <taxon>Actinomycetes</taxon>
        <taxon>Kitasatosporales</taxon>
        <taxon>Streptomycetaceae</taxon>
        <taxon>Streptomyces</taxon>
    </lineage>
</organism>
<dbReference type="PANTHER" id="PTHR43775">
    <property type="entry name" value="FATTY ACID SYNTHASE"/>
    <property type="match status" value="1"/>
</dbReference>
<dbReference type="SMART" id="SM01294">
    <property type="entry name" value="PKS_PP_betabranch"/>
    <property type="match status" value="1"/>
</dbReference>
<dbReference type="Gene3D" id="3.40.50.720">
    <property type="entry name" value="NAD(P)-binding Rossmann-like Domain"/>
    <property type="match status" value="1"/>
</dbReference>
<evidence type="ECO:0000313" key="6">
    <source>
        <dbReference type="EMBL" id="MFC5856292.1"/>
    </source>
</evidence>
<dbReference type="InterPro" id="IPR020806">
    <property type="entry name" value="PKS_PP-bd"/>
</dbReference>
<feature type="non-terminal residue" evidence="6">
    <location>
        <position position="1"/>
    </location>
</feature>
<dbReference type="EMBL" id="JBHSOA010000099">
    <property type="protein sequence ID" value="MFC5856292.1"/>
    <property type="molecule type" value="Genomic_DNA"/>
</dbReference>
<dbReference type="Gene3D" id="1.10.1200.10">
    <property type="entry name" value="ACP-like"/>
    <property type="match status" value="1"/>
</dbReference>
<sequence length="239" mass="25680">RSGMPPLSVEQGLALFDTALAGPRALVLPVRLDLAALRAQGEVPALLRGLIRTPSRRTATAAPQSAESLGQRLAGMPEEERRDVLLALVRDQAAAVLGHTDGSAVGTTRRFQELGFDSLTAVEFRNRLNAATGLRLPATLLFDYPTPTAVVDHLRSRLVTEEVGGAGSVLAVLDRLEKAITEMTVDAQEFKHVAGRIEVLRTKWADLRQEPAKDSGELDLEAASDDDVFALLDDELGLS</sequence>
<dbReference type="InterPro" id="IPR036736">
    <property type="entry name" value="ACP-like_sf"/>
</dbReference>
<keyword evidence="3" id="KW-0808">Transferase</keyword>
<dbReference type="Pfam" id="PF00550">
    <property type="entry name" value="PP-binding"/>
    <property type="match status" value="1"/>
</dbReference>
<gene>
    <name evidence="6" type="ORF">ACFPZI_32365</name>
</gene>
<reference evidence="7" key="1">
    <citation type="journal article" date="2019" name="Int. J. Syst. Evol. Microbiol.">
        <title>The Global Catalogue of Microorganisms (GCM) 10K type strain sequencing project: providing services to taxonomists for standard genome sequencing and annotation.</title>
        <authorList>
            <consortium name="The Broad Institute Genomics Platform"/>
            <consortium name="The Broad Institute Genome Sequencing Center for Infectious Disease"/>
            <person name="Wu L."/>
            <person name="Ma J."/>
        </authorList>
    </citation>
    <scope>NUCLEOTIDE SEQUENCE [LARGE SCALE GENOMIC DNA]</scope>
    <source>
        <strain evidence="7">JCM 10411</strain>
    </source>
</reference>
<dbReference type="RefSeq" id="WP_381370740.1">
    <property type="nucleotide sequence ID" value="NZ_JBHSOA010000099.1"/>
</dbReference>
<evidence type="ECO:0000259" key="5">
    <source>
        <dbReference type="PROSITE" id="PS50075"/>
    </source>
</evidence>
<dbReference type="Proteomes" id="UP001596180">
    <property type="component" value="Unassembled WGS sequence"/>
</dbReference>
<keyword evidence="2" id="KW-0597">Phosphoprotein</keyword>
<accession>A0ABW1E770</accession>
<evidence type="ECO:0000256" key="1">
    <source>
        <dbReference type="ARBA" id="ARBA00022450"/>
    </source>
</evidence>
<protein>
    <submittedName>
        <fullName evidence="6">Phosphopantetheine-binding protein</fullName>
    </submittedName>
</protein>
<dbReference type="SMART" id="SM00823">
    <property type="entry name" value="PKS_PP"/>
    <property type="match status" value="1"/>
</dbReference>
<dbReference type="SUPFAM" id="SSF47336">
    <property type="entry name" value="ACP-like"/>
    <property type="match status" value="1"/>
</dbReference>
<comment type="caution">
    <text evidence="6">The sequence shown here is derived from an EMBL/GenBank/DDBJ whole genome shotgun (WGS) entry which is preliminary data.</text>
</comment>
<keyword evidence="4" id="KW-0511">Multifunctional enzyme</keyword>
<evidence type="ECO:0000256" key="3">
    <source>
        <dbReference type="ARBA" id="ARBA00022679"/>
    </source>
</evidence>
<dbReference type="PANTHER" id="PTHR43775:SF51">
    <property type="entry name" value="INACTIVE PHENOLPHTHIOCEROL SYNTHESIS POLYKETIDE SYNTHASE TYPE I PKS1-RELATED"/>
    <property type="match status" value="1"/>
</dbReference>
<evidence type="ECO:0000256" key="2">
    <source>
        <dbReference type="ARBA" id="ARBA00022553"/>
    </source>
</evidence>
<dbReference type="InterPro" id="IPR050091">
    <property type="entry name" value="PKS_NRPS_Biosynth_Enz"/>
</dbReference>
<name>A0ABW1E770_9ACTN</name>
<dbReference type="PROSITE" id="PS50075">
    <property type="entry name" value="CARRIER"/>
    <property type="match status" value="1"/>
</dbReference>
<proteinExistence type="predicted"/>
<keyword evidence="1" id="KW-0596">Phosphopantetheine</keyword>
<keyword evidence="7" id="KW-1185">Reference proteome</keyword>
<dbReference type="InterPro" id="IPR009081">
    <property type="entry name" value="PP-bd_ACP"/>
</dbReference>
<evidence type="ECO:0000256" key="4">
    <source>
        <dbReference type="ARBA" id="ARBA00023268"/>
    </source>
</evidence>